<dbReference type="InterPro" id="IPR003961">
    <property type="entry name" value="FN3_dom"/>
</dbReference>
<dbReference type="InterPro" id="IPR036116">
    <property type="entry name" value="FN3_sf"/>
</dbReference>
<proteinExistence type="predicted"/>
<evidence type="ECO:0000313" key="3">
    <source>
        <dbReference type="Proteomes" id="UP000828390"/>
    </source>
</evidence>
<reference evidence="2" key="1">
    <citation type="journal article" date="2019" name="bioRxiv">
        <title>The Genome of the Zebra Mussel, Dreissena polymorpha: A Resource for Invasive Species Research.</title>
        <authorList>
            <person name="McCartney M.A."/>
            <person name="Auch B."/>
            <person name="Kono T."/>
            <person name="Mallez S."/>
            <person name="Zhang Y."/>
            <person name="Obille A."/>
            <person name="Becker A."/>
            <person name="Abrahante J.E."/>
            <person name="Garbe J."/>
            <person name="Badalamenti J.P."/>
            <person name="Herman A."/>
            <person name="Mangelson H."/>
            <person name="Liachko I."/>
            <person name="Sullivan S."/>
            <person name="Sone E.D."/>
            <person name="Koren S."/>
            <person name="Silverstein K.A.T."/>
            <person name="Beckman K.B."/>
            <person name="Gohl D.M."/>
        </authorList>
    </citation>
    <scope>NUCLEOTIDE SEQUENCE</scope>
    <source>
        <strain evidence="2">Duluth1</strain>
        <tissue evidence="2">Whole animal</tissue>
    </source>
</reference>
<dbReference type="PANTHER" id="PTHR46957">
    <property type="entry name" value="CYTOKINE RECEPTOR"/>
    <property type="match status" value="1"/>
</dbReference>
<organism evidence="2 3">
    <name type="scientific">Dreissena polymorpha</name>
    <name type="common">Zebra mussel</name>
    <name type="synonym">Mytilus polymorpha</name>
    <dbReference type="NCBI Taxonomy" id="45954"/>
    <lineage>
        <taxon>Eukaryota</taxon>
        <taxon>Metazoa</taxon>
        <taxon>Spiralia</taxon>
        <taxon>Lophotrochozoa</taxon>
        <taxon>Mollusca</taxon>
        <taxon>Bivalvia</taxon>
        <taxon>Autobranchia</taxon>
        <taxon>Heteroconchia</taxon>
        <taxon>Euheterodonta</taxon>
        <taxon>Imparidentia</taxon>
        <taxon>Neoheterodontei</taxon>
        <taxon>Myida</taxon>
        <taxon>Dreissenoidea</taxon>
        <taxon>Dreissenidae</taxon>
        <taxon>Dreissena</taxon>
    </lineage>
</organism>
<dbReference type="PANTHER" id="PTHR46957:SF3">
    <property type="entry name" value="CYTOKINE RECEPTOR"/>
    <property type="match status" value="1"/>
</dbReference>
<reference evidence="2" key="2">
    <citation type="submission" date="2020-11" db="EMBL/GenBank/DDBJ databases">
        <authorList>
            <person name="McCartney M.A."/>
            <person name="Auch B."/>
            <person name="Kono T."/>
            <person name="Mallez S."/>
            <person name="Becker A."/>
            <person name="Gohl D.M."/>
            <person name="Silverstein K.A.T."/>
            <person name="Koren S."/>
            <person name="Bechman K.B."/>
            <person name="Herman A."/>
            <person name="Abrahante J.E."/>
            <person name="Garbe J."/>
        </authorList>
    </citation>
    <scope>NUCLEOTIDE SEQUENCE</scope>
    <source>
        <strain evidence="2">Duluth1</strain>
        <tissue evidence="2">Whole animal</tissue>
    </source>
</reference>
<evidence type="ECO:0000313" key="2">
    <source>
        <dbReference type="EMBL" id="KAH3896298.1"/>
    </source>
</evidence>
<name>A0A9D4NGW3_DREPO</name>
<dbReference type="InterPro" id="IPR050713">
    <property type="entry name" value="RTP_Phos/Ushers"/>
</dbReference>
<evidence type="ECO:0000259" key="1">
    <source>
        <dbReference type="PROSITE" id="PS50853"/>
    </source>
</evidence>
<dbReference type="SUPFAM" id="SSF49265">
    <property type="entry name" value="Fibronectin type III"/>
    <property type="match status" value="1"/>
</dbReference>
<dbReference type="Pfam" id="PF00041">
    <property type="entry name" value="fn3"/>
    <property type="match status" value="1"/>
</dbReference>
<dbReference type="AlphaFoldDB" id="A0A9D4NGW3"/>
<feature type="domain" description="Fibronectin type-III" evidence="1">
    <location>
        <begin position="19"/>
        <end position="113"/>
    </location>
</feature>
<dbReference type="InterPro" id="IPR013783">
    <property type="entry name" value="Ig-like_fold"/>
</dbReference>
<protein>
    <recommendedName>
        <fullName evidence="1">Fibronectin type-III domain-containing protein</fullName>
    </recommendedName>
</protein>
<sequence>MESKEPQTILSYTAPNSISKENVEIMEKTTRLLKTTWLSVNGSISGYIVMFTCQSPNFNTYTQSFNSTVTANEATVDGLDPGTLCFQAVQTYLINGNVGTLYGEVVTNELPESSIKAGNRQVSTTRLTAPENVHNLRSTNVTSNSKTLQWSPPSIRNGILRFYIAWVNDTNNTCVQSAVWKCSNCSDQSPNSNFACEVVNTYNFSAEEPLSWSITNLHPFRNYTVYIAAYTIMIGSYSDVNISTLEDIPG</sequence>
<comment type="caution">
    <text evidence="2">The sequence shown here is derived from an EMBL/GenBank/DDBJ whole genome shotgun (WGS) entry which is preliminary data.</text>
</comment>
<dbReference type="SMART" id="SM00060">
    <property type="entry name" value="FN3"/>
    <property type="match status" value="1"/>
</dbReference>
<dbReference type="GO" id="GO:0016020">
    <property type="term" value="C:membrane"/>
    <property type="evidence" value="ECO:0007669"/>
    <property type="project" value="UniProtKB-SubCell"/>
</dbReference>
<gene>
    <name evidence="2" type="ORF">DPMN_020474</name>
</gene>
<dbReference type="Gene3D" id="2.60.40.10">
    <property type="entry name" value="Immunoglobulins"/>
    <property type="match status" value="2"/>
</dbReference>
<feature type="domain" description="Fibronectin type-III" evidence="1">
    <location>
        <begin position="129"/>
        <end position="248"/>
    </location>
</feature>
<accession>A0A9D4NGW3</accession>
<dbReference type="EMBL" id="JAIWYP010000001">
    <property type="protein sequence ID" value="KAH3896298.1"/>
    <property type="molecule type" value="Genomic_DNA"/>
</dbReference>
<dbReference type="PROSITE" id="PS50853">
    <property type="entry name" value="FN3"/>
    <property type="match status" value="2"/>
</dbReference>
<dbReference type="CDD" id="cd00063">
    <property type="entry name" value="FN3"/>
    <property type="match status" value="1"/>
</dbReference>
<keyword evidence="3" id="KW-1185">Reference proteome</keyword>
<dbReference type="Proteomes" id="UP000828390">
    <property type="component" value="Unassembled WGS sequence"/>
</dbReference>